<name>A0A917XRA5_9BACI</name>
<protein>
    <submittedName>
        <fullName evidence="1">Uncharacterized protein</fullName>
    </submittedName>
</protein>
<dbReference type="AlphaFoldDB" id="A0A917XRA5"/>
<evidence type="ECO:0000313" key="2">
    <source>
        <dbReference type="Proteomes" id="UP000624041"/>
    </source>
</evidence>
<evidence type="ECO:0000313" key="1">
    <source>
        <dbReference type="EMBL" id="GGN50354.1"/>
    </source>
</evidence>
<organism evidence="1 2">
    <name type="scientific">Oceanobacillus indicireducens</name>
    <dbReference type="NCBI Taxonomy" id="1004261"/>
    <lineage>
        <taxon>Bacteria</taxon>
        <taxon>Bacillati</taxon>
        <taxon>Bacillota</taxon>
        <taxon>Bacilli</taxon>
        <taxon>Bacillales</taxon>
        <taxon>Bacillaceae</taxon>
        <taxon>Oceanobacillus</taxon>
    </lineage>
</organism>
<dbReference type="Proteomes" id="UP000624041">
    <property type="component" value="Unassembled WGS sequence"/>
</dbReference>
<accession>A0A917XRA5</accession>
<dbReference type="RefSeq" id="WP_188855928.1">
    <property type="nucleotide sequence ID" value="NZ_BMOS01000002.1"/>
</dbReference>
<comment type="caution">
    <text evidence="1">The sequence shown here is derived from an EMBL/GenBank/DDBJ whole genome shotgun (WGS) entry which is preliminary data.</text>
</comment>
<reference evidence="1" key="2">
    <citation type="submission" date="2020-09" db="EMBL/GenBank/DDBJ databases">
        <authorList>
            <person name="Sun Q."/>
            <person name="Ohkuma M."/>
        </authorList>
    </citation>
    <scope>NUCLEOTIDE SEQUENCE</scope>
    <source>
        <strain evidence="1">JCM 17251</strain>
    </source>
</reference>
<reference evidence="1" key="1">
    <citation type="journal article" date="2014" name="Int. J. Syst. Evol. Microbiol.">
        <title>Complete genome sequence of Corynebacterium casei LMG S-19264T (=DSM 44701T), isolated from a smear-ripened cheese.</title>
        <authorList>
            <consortium name="US DOE Joint Genome Institute (JGI-PGF)"/>
            <person name="Walter F."/>
            <person name="Albersmeier A."/>
            <person name="Kalinowski J."/>
            <person name="Ruckert C."/>
        </authorList>
    </citation>
    <scope>NUCLEOTIDE SEQUENCE</scope>
    <source>
        <strain evidence="1">JCM 17251</strain>
    </source>
</reference>
<keyword evidence="2" id="KW-1185">Reference proteome</keyword>
<dbReference type="EMBL" id="BMOS01000002">
    <property type="protein sequence ID" value="GGN50354.1"/>
    <property type="molecule type" value="Genomic_DNA"/>
</dbReference>
<sequence>MVKVGIITGSTSSFEKRKRINKFDTQGMGSPSFLFYCLKSANFSHTVKKARFRELGVSEEAKKASVAVAVGAARYLYGHSAYSFCSFFLSIHLPLGTTPNGSGAGYEDLQQG</sequence>
<proteinExistence type="predicted"/>
<gene>
    <name evidence="1" type="ORF">GCM10007971_03790</name>
</gene>